<proteinExistence type="predicted"/>
<feature type="transmembrane region" description="Helical" evidence="2">
    <location>
        <begin position="188"/>
        <end position="212"/>
    </location>
</feature>
<accession>A0AAV4BDH2</accession>
<evidence type="ECO:0000313" key="3">
    <source>
        <dbReference type="EMBL" id="GFO16903.1"/>
    </source>
</evidence>
<comment type="caution">
    <text evidence="3">The sequence shown here is derived from an EMBL/GenBank/DDBJ whole genome shotgun (WGS) entry which is preliminary data.</text>
</comment>
<gene>
    <name evidence="3" type="ORF">PoB_004340800</name>
</gene>
<keyword evidence="2" id="KW-0472">Membrane</keyword>
<keyword evidence="2" id="KW-0812">Transmembrane</keyword>
<dbReference type="InterPro" id="IPR036259">
    <property type="entry name" value="MFS_trans_sf"/>
</dbReference>
<sequence length="417" mass="46278">MEKKGLDEKEGRQELLDEHAESSENSRIPMDKGWAWMTVLGCFGMHVTVVGGAKSLGVLLVEVQDRFPGVPARQLGLVLGLSTTFMFGLGLVANMLATRFTSRAVVFVGGLLACAGFVMTAFIDRFWMMYLTYSVTCGVGYALSYSPSLVFVGLHFKKRRSLANGLSLAGSGIGSFALPNLMRWMLNVYGWTGCCMVMGAIMLHVCACALLFRPHSSYKPRKAFVEQRENSKIADTLSEKDQETIKLVRSITESDRCESGTCSHESEHGRLKGSKQLQEDMDISENNSESSCRNRVTVNKLERVENKRKNGEDEASRSSSGNSALDVKPVHYQRASHPSGRVFNRSLLSNPVMIIYIAFGFLVNFGYPNIFFMLPADAETSEPDSYVTIKREIAKEDNCCRIDDKRGYLPLVTLKTS</sequence>
<organism evidence="3 4">
    <name type="scientific">Plakobranchus ocellatus</name>
    <dbReference type="NCBI Taxonomy" id="259542"/>
    <lineage>
        <taxon>Eukaryota</taxon>
        <taxon>Metazoa</taxon>
        <taxon>Spiralia</taxon>
        <taxon>Lophotrochozoa</taxon>
        <taxon>Mollusca</taxon>
        <taxon>Gastropoda</taxon>
        <taxon>Heterobranchia</taxon>
        <taxon>Euthyneura</taxon>
        <taxon>Panpulmonata</taxon>
        <taxon>Sacoglossa</taxon>
        <taxon>Placobranchoidea</taxon>
        <taxon>Plakobranchidae</taxon>
        <taxon>Plakobranchus</taxon>
    </lineage>
</organism>
<protein>
    <submittedName>
        <fullName evidence="3">Monocarboxylate transporter 14</fullName>
    </submittedName>
</protein>
<keyword evidence="4" id="KW-1185">Reference proteome</keyword>
<feature type="transmembrane region" description="Helical" evidence="2">
    <location>
        <begin position="34"/>
        <end position="55"/>
    </location>
</feature>
<dbReference type="InterPro" id="IPR050327">
    <property type="entry name" value="Proton-linked_MCT"/>
</dbReference>
<dbReference type="Proteomes" id="UP000735302">
    <property type="component" value="Unassembled WGS sequence"/>
</dbReference>
<dbReference type="AlphaFoldDB" id="A0AAV4BDH2"/>
<feature type="compositionally biased region" description="Basic and acidic residues" evidence="1">
    <location>
        <begin position="300"/>
        <end position="316"/>
    </location>
</feature>
<reference evidence="3 4" key="1">
    <citation type="journal article" date="2021" name="Elife">
        <title>Chloroplast acquisition without the gene transfer in kleptoplastic sea slugs, Plakobranchus ocellatus.</title>
        <authorList>
            <person name="Maeda T."/>
            <person name="Takahashi S."/>
            <person name="Yoshida T."/>
            <person name="Shimamura S."/>
            <person name="Takaki Y."/>
            <person name="Nagai Y."/>
            <person name="Toyoda A."/>
            <person name="Suzuki Y."/>
            <person name="Arimoto A."/>
            <person name="Ishii H."/>
            <person name="Satoh N."/>
            <person name="Nishiyama T."/>
            <person name="Hasebe M."/>
            <person name="Maruyama T."/>
            <person name="Minagawa J."/>
            <person name="Obokata J."/>
            <person name="Shigenobu S."/>
        </authorList>
    </citation>
    <scope>NUCLEOTIDE SEQUENCE [LARGE SCALE GENOMIC DNA]</scope>
</reference>
<evidence type="ECO:0000256" key="1">
    <source>
        <dbReference type="SAM" id="MobiDB-lite"/>
    </source>
</evidence>
<feature type="compositionally biased region" description="Basic and acidic residues" evidence="1">
    <location>
        <begin position="257"/>
        <end position="270"/>
    </location>
</feature>
<name>A0AAV4BDH2_9GAST</name>
<evidence type="ECO:0000256" key="2">
    <source>
        <dbReference type="SAM" id="Phobius"/>
    </source>
</evidence>
<keyword evidence="2" id="KW-1133">Transmembrane helix</keyword>
<feature type="transmembrane region" description="Helical" evidence="2">
    <location>
        <begin position="347"/>
        <end position="367"/>
    </location>
</feature>
<feature type="transmembrane region" description="Helical" evidence="2">
    <location>
        <begin position="161"/>
        <end position="182"/>
    </location>
</feature>
<dbReference type="Gene3D" id="1.20.1250.20">
    <property type="entry name" value="MFS general substrate transporter like domains"/>
    <property type="match status" value="1"/>
</dbReference>
<feature type="transmembrane region" description="Helical" evidence="2">
    <location>
        <begin position="104"/>
        <end position="123"/>
    </location>
</feature>
<evidence type="ECO:0000313" key="4">
    <source>
        <dbReference type="Proteomes" id="UP000735302"/>
    </source>
</evidence>
<feature type="transmembrane region" description="Helical" evidence="2">
    <location>
        <begin position="75"/>
        <end position="97"/>
    </location>
</feature>
<dbReference type="SUPFAM" id="SSF103473">
    <property type="entry name" value="MFS general substrate transporter"/>
    <property type="match status" value="1"/>
</dbReference>
<dbReference type="GO" id="GO:0022857">
    <property type="term" value="F:transmembrane transporter activity"/>
    <property type="evidence" value="ECO:0007669"/>
    <property type="project" value="InterPro"/>
</dbReference>
<dbReference type="EMBL" id="BLXT01004727">
    <property type="protein sequence ID" value="GFO16903.1"/>
    <property type="molecule type" value="Genomic_DNA"/>
</dbReference>
<feature type="region of interest" description="Disordered" evidence="1">
    <location>
        <begin position="257"/>
        <end position="327"/>
    </location>
</feature>
<dbReference type="Pfam" id="PF07690">
    <property type="entry name" value="MFS_1"/>
    <property type="match status" value="1"/>
</dbReference>
<feature type="region of interest" description="Disordered" evidence="1">
    <location>
        <begin position="1"/>
        <end position="24"/>
    </location>
</feature>
<dbReference type="PANTHER" id="PTHR11360">
    <property type="entry name" value="MONOCARBOXYLATE TRANSPORTER"/>
    <property type="match status" value="1"/>
</dbReference>
<feature type="transmembrane region" description="Helical" evidence="2">
    <location>
        <begin position="129"/>
        <end position="154"/>
    </location>
</feature>
<dbReference type="PANTHER" id="PTHR11360:SF284">
    <property type="entry name" value="EG:103B4.3 PROTEIN-RELATED"/>
    <property type="match status" value="1"/>
</dbReference>
<dbReference type="InterPro" id="IPR011701">
    <property type="entry name" value="MFS"/>
</dbReference>
<feature type="non-terminal residue" evidence="3">
    <location>
        <position position="417"/>
    </location>
</feature>